<evidence type="ECO:0000256" key="2">
    <source>
        <dbReference type="ARBA" id="ARBA00022670"/>
    </source>
</evidence>
<dbReference type="GO" id="GO:0008234">
    <property type="term" value="F:cysteine-type peptidase activity"/>
    <property type="evidence" value="ECO:0007669"/>
    <property type="project" value="UniProtKB-KW"/>
</dbReference>
<dbReference type="InterPro" id="IPR001119">
    <property type="entry name" value="SLH_dom"/>
</dbReference>
<dbReference type="RefSeq" id="WP_307257912.1">
    <property type="nucleotide sequence ID" value="NZ_JAUSUC010000030.1"/>
</dbReference>
<evidence type="ECO:0000256" key="4">
    <source>
        <dbReference type="ARBA" id="ARBA00022801"/>
    </source>
</evidence>
<feature type="chain" id="PRO_5042560105" description="Hydrolase Nlp/P60" evidence="6">
    <location>
        <begin position="25"/>
        <end position="323"/>
    </location>
</feature>
<dbReference type="PROSITE" id="PS51935">
    <property type="entry name" value="NLPC_P60"/>
    <property type="match status" value="1"/>
</dbReference>
<evidence type="ECO:0008006" key="11">
    <source>
        <dbReference type="Google" id="ProtNLM"/>
    </source>
</evidence>
<feature type="signal peptide" evidence="6">
    <location>
        <begin position="1"/>
        <end position="24"/>
    </location>
</feature>
<dbReference type="PROSITE" id="PS51272">
    <property type="entry name" value="SLH"/>
    <property type="match status" value="3"/>
</dbReference>
<dbReference type="AlphaFoldDB" id="A0AAJ1T7A5"/>
<name>A0AAJ1T7A5_9BACI</name>
<feature type="domain" description="SLH" evidence="7">
    <location>
        <begin position="152"/>
        <end position="215"/>
    </location>
</feature>
<dbReference type="Pfam" id="PF00877">
    <property type="entry name" value="NLPC_P60"/>
    <property type="match status" value="1"/>
</dbReference>
<feature type="domain" description="SLH" evidence="7">
    <location>
        <begin position="216"/>
        <end position="269"/>
    </location>
</feature>
<dbReference type="InterPro" id="IPR051202">
    <property type="entry name" value="Peptidase_C40"/>
</dbReference>
<dbReference type="SUPFAM" id="SSF54001">
    <property type="entry name" value="Cysteine proteinases"/>
    <property type="match status" value="1"/>
</dbReference>
<evidence type="ECO:0000259" key="8">
    <source>
        <dbReference type="PROSITE" id="PS51935"/>
    </source>
</evidence>
<dbReference type="Proteomes" id="UP001237207">
    <property type="component" value="Unassembled WGS sequence"/>
</dbReference>
<feature type="domain" description="NlpC/P60" evidence="8">
    <location>
        <begin position="26"/>
        <end position="147"/>
    </location>
</feature>
<keyword evidence="10" id="KW-1185">Reference proteome</keyword>
<keyword evidence="4" id="KW-0378">Hydrolase</keyword>
<feature type="domain" description="SLH" evidence="7">
    <location>
        <begin position="270"/>
        <end position="323"/>
    </location>
</feature>
<keyword evidence="2" id="KW-0645">Protease</keyword>
<evidence type="ECO:0000313" key="10">
    <source>
        <dbReference type="Proteomes" id="UP001237207"/>
    </source>
</evidence>
<evidence type="ECO:0000256" key="6">
    <source>
        <dbReference type="SAM" id="SignalP"/>
    </source>
</evidence>
<keyword evidence="3 6" id="KW-0732">Signal</keyword>
<keyword evidence="5" id="KW-0788">Thiol protease</keyword>
<dbReference type="PANTHER" id="PTHR47053">
    <property type="entry name" value="MUREIN DD-ENDOPEPTIDASE MEPH-RELATED"/>
    <property type="match status" value="1"/>
</dbReference>
<dbReference type="InterPro" id="IPR038765">
    <property type="entry name" value="Papain-like_cys_pep_sf"/>
</dbReference>
<protein>
    <recommendedName>
        <fullName evidence="11">Hydrolase Nlp/P60</fullName>
    </recommendedName>
</protein>
<comment type="similarity">
    <text evidence="1">Belongs to the peptidase C40 family.</text>
</comment>
<accession>A0AAJ1T7A5</accession>
<evidence type="ECO:0000256" key="1">
    <source>
        <dbReference type="ARBA" id="ARBA00007074"/>
    </source>
</evidence>
<gene>
    <name evidence="9" type="ORF">J2S13_002335</name>
</gene>
<evidence type="ECO:0000259" key="7">
    <source>
        <dbReference type="PROSITE" id="PS51272"/>
    </source>
</evidence>
<sequence length="323" mass="35677">MKRLIIAFVSCLLLMIVPNYEASAANPNYDRLKPIAKKYVGVPYRWGGTTPRGFDCSGYITTVYREVGVSLPRTSNSMYRTGSAVSKNNLQVGDLVFFNTSGRGVSHVGIYVGSNQFMHASTSRGVIVSNLSESYYRTRYVGAKRVLSHYGQPGQFRDIPSNHWVAPAATQLGKNNIIIGYADGTFRPNDTIRRDDVAAILAEVFKLNMNNRSQKFRDISSSYWSVGAINAVANKNIFQGSGNQFRPHDGLTRGQMAAILTRAFNLKGSTGQEFTDVPTSHWAYKDIQALAASGITTGKDDGSFQPEERVTRGQFITFLQRAL</sequence>
<dbReference type="InterPro" id="IPR000064">
    <property type="entry name" value="NLP_P60_dom"/>
</dbReference>
<evidence type="ECO:0000256" key="3">
    <source>
        <dbReference type="ARBA" id="ARBA00022729"/>
    </source>
</evidence>
<evidence type="ECO:0000256" key="5">
    <source>
        <dbReference type="ARBA" id="ARBA00022807"/>
    </source>
</evidence>
<dbReference type="Pfam" id="PF00395">
    <property type="entry name" value="SLH"/>
    <property type="match status" value="3"/>
</dbReference>
<dbReference type="GO" id="GO:0006508">
    <property type="term" value="P:proteolysis"/>
    <property type="evidence" value="ECO:0007669"/>
    <property type="project" value="UniProtKB-KW"/>
</dbReference>
<comment type="caution">
    <text evidence="9">The sequence shown here is derived from an EMBL/GenBank/DDBJ whole genome shotgun (WGS) entry which is preliminary data.</text>
</comment>
<organism evidence="9 10">
    <name type="scientific">Oikeobacillus pervagus</name>
    <dbReference type="NCBI Taxonomy" id="1325931"/>
    <lineage>
        <taxon>Bacteria</taxon>
        <taxon>Bacillati</taxon>
        <taxon>Bacillota</taxon>
        <taxon>Bacilli</taxon>
        <taxon>Bacillales</taxon>
        <taxon>Bacillaceae</taxon>
        <taxon>Oikeobacillus</taxon>
    </lineage>
</organism>
<dbReference type="Gene3D" id="3.90.1720.10">
    <property type="entry name" value="endopeptidase domain like (from Nostoc punctiforme)"/>
    <property type="match status" value="1"/>
</dbReference>
<evidence type="ECO:0000313" key="9">
    <source>
        <dbReference type="EMBL" id="MDQ0215915.1"/>
    </source>
</evidence>
<proteinExistence type="inferred from homology"/>
<dbReference type="PANTHER" id="PTHR47053:SF1">
    <property type="entry name" value="MUREIN DD-ENDOPEPTIDASE MEPH-RELATED"/>
    <property type="match status" value="1"/>
</dbReference>
<dbReference type="EMBL" id="JAUSUC010000030">
    <property type="protein sequence ID" value="MDQ0215915.1"/>
    <property type="molecule type" value="Genomic_DNA"/>
</dbReference>
<reference evidence="9" key="1">
    <citation type="submission" date="2023-07" db="EMBL/GenBank/DDBJ databases">
        <title>Genomic Encyclopedia of Type Strains, Phase IV (KMG-IV): sequencing the most valuable type-strain genomes for metagenomic binning, comparative biology and taxonomic classification.</title>
        <authorList>
            <person name="Goeker M."/>
        </authorList>
    </citation>
    <scope>NUCLEOTIDE SEQUENCE</scope>
    <source>
        <strain evidence="9">DSM 23947</strain>
    </source>
</reference>